<evidence type="ECO:0000313" key="2">
    <source>
        <dbReference type="EMBL" id="MBX7501812.1"/>
    </source>
</evidence>
<sequence>MARKFLYFIAVCIVLGIAGAIALSIWSRELTEIAFVPRGEFVEQEPLAANAYQDPAMWYSRPGIGPSDPARYQPAIAESAPDPAEQDASPEAPAAEQSLDAPAPTATLGSRAGEAAEPDALPKFAVFFVPPTSYTKGALGDWNAALNDADTDRLAAVFLRGLASPFNRADELWAPKYRQAAVGAFLTDKPEATMAIDAAYADVAQAFEYFLSSVGPDKPIVLAGHSQGSTHILRLLREKVAGTPIEARIAAVYAPGWPISVEHDLPALPVPACAAPNQAACLVAYASFADDGDAGQLLRRYAATPGLDGEPRGEDDPIVCVNPLTGVSGGSAEASANLGTLLPSKNLATAELVAKAVPARCDARGLLRIGDPPELGPGVLPDGNYHVYDIPLFWKNLQEDVIARVKAWTAAHAS</sequence>
<dbReference type="SUPFAM" id="SSF53474">
    <property type="entry name" value="alpha/beta-Hydrolases"/>
    <property type="match status" value="1"/>
</dbReference>
<organism evidence="2 3">
    <name type="scientific">Qipengyuania mesophila</name>
    <dbReference type="NCBI Taxonomy" id="2867246"/>
    <lineage>
        <taxon>Bacteria</taxon>
        <taxon>Pseudomonadati</taxon>
        <taxon>Pseudomonadota</taxon>
        <taxon>Alphaproteobacteria</taxon>
        <taxon>Sphingomonadales</taxon>
        <taxon>Erythrobacteraceae</taxon>
        <taxon>Qipengyuania</taxon>
    </lineage>
</organism>
<dbReference type="InterPro" id="IPR021440">
    <property type="entry name" value="DUF3089"/>
</dbReference>
<dbReference type="InterPro" id="IPR029058">
    <property type="entry name" value="AB_hydrolase_fold"/>
</dbReference>
<dbReference type="Proteomes" id="UP000782554">
    <property type="component" value="Unassembled WGS sequence"/>
</dbReference>
<accession>A0ABS7JVW7</accession>
<name>A0ABS7JVW7_9SPHN</name>
<evidence type="ECO:0000256" key="1">
    <source>
        <dbReference type="SAM" id="MobiDB-lite"/>
    </source>
</evidence>
<gene>
    <name evidence="2" type="ORF">K3181_10205</name>
</gene>
<dbReference type="Gene3D" id="3.40.50.1820">
    <property type="entry name" value="alpha/beta hydrolase"/>
    <property type="match status" value="1"/>
</dbReference>
<feature type="region of interest" description="Disordered" evidence="1">
    <location>
        <begin position="70"/>
        <end position="114"/>
    </location>
</feature>
<reference evidence="2 3" key="1">
    <citation type="submission" date="2021-08" db="EMBL/GenBank/DDBJ databases">
        <title>Comparative Genomics Analysis of the Genus Qipengyuania Reveals Extensive Genetic Diversity and Metabolic Versatility, Including the Description of Fifteen Novel Species.</title>
        <authorList>
            <person name="Liu Y."/>
        </authorList>
    </citation>
    <scope>NUCLEOTIDE SEQUENCE [LARGE SCALE GENOMIC DNA]</scope>
    <source>
        <strain evidence="2 3">YG27</strain>
    </source>
</reference>
<dbReference type="RefSeq" id="WP_221603012.1">
    <property type="nucleotide sequence ID" value="NZ_JAIGNU010000002.1"/>
</dbReference>
<dbReference type="Pfam" id="PF11288">
    <property type="entry name" value="DUF3089"/>
    <property type="match status" value="1"/>
</dbReference>
<protein>
    <submittedName>
        <fullName evidence="2">DUF3089 domain-containing protein</fullName>
    </submittedName>
</protein>
<evidence type="ECO:0000313" key="3">
    <source>
        <dbReference type="Proteomes" id="UP000782554"/>
    </source>
</evidence>
<dbReference type="EMBL" id="JAIGNU010000002">
    <property type="protein sequence ID" value="MBX7501812.1"/>
    <property type="molecule type" value="Genomic_DNA"/>
</dbReference>
<comment type="caution">
    <text evidence="2">The sequence shown here is derived from an EMBL/GenBank/DDBJ whole genome shotgun (WGS) entry which is preliminary data.</text>
</comment>
<proteinExistence type="predicted"/>
<keyword evidence="3" id="KW-1185">Reference proteome</keyword>